<dbReference type="InterPro" id="IPR050922">
    <property type="entry name" value="LytR/CpsA/Psr_CW_biosynth"/>
</dbReference>
<accession>A0A1X0D5Q8</accession>
<proteinExistence type="inferred from homology"/>
<evidence type="ECO:0000259" key="3">
    <source>
        <dbReference type="Pfam" id="PF03816"/>
    </source>
</evidence>
<dbReference type="PANTHER" id="PTHR33392:SF6">
    <property type="entry name" value="POLYISOPRENYL-TEICHOIC ACID--PEPTIDOGLYCAN TEICHOIC ACID TRANSFERASE TAGU"/>
    <property type="match status" value="1"/>
</dbReference>
<evidence type="ECO:0000313" key="5">
    <source>
        <dbReference type="EMBL" id="ORA67746.1"/>
    </source>
</evidence>
<protein>
    <submittedName>
        <fullName evidence="5">Transcriptional regulator, LytR family protein</fullName>
    </submittedName>
</protein>
<organism evidence="5 6">
    <name type="scientific">Mycolicibacterium insubricum</name>
    <dbReference type="NCBI Taxonomy" id="444597"/>
    <lineage>
        <taxon>Bacteria</taxon>
        <taxon>Bacillati</taxon>
        <taxon>Actinomycetota</taxon>
        <taxon>Actinomycetes</taxon>
        <taxon>Mycobacteriales</taxon>
        <taxon>Mycobacteriaceae</taxon>
        <taxon>Mycolicibacterium</taxon>
    </lineage>
</organism>
<dbReference type="Pfam" id="PF03816">
    <property type="entry name" value="LytR_cpsA_psr"/>
    <property type="match status" value="1"/>
</dbReference>
<dbReference type="EMBL" id="MVHS01000040">
    <property type="protein sequence ID" value="ORA67746.1"/>
    <property type="molecule type" value="Genomic_DNA"/>
</dbReference>
<gene>
    <name evidence="5" type="ORF">BST26_15210</name>
</gene>
<dbReference type="PANTHER" id="PTHR33392">
    <property type="entry name" value="POLYISOPRENYL-TEICHOIC ACID--PEPTIDOGLYCAN TEICHOIC ACID TRANSFERASE TAGU"/>
    <property type="match status" value="1"/>
</dbReference>
<feature type="domain" description="LytR/CpsA/Psr regulator C-terminal" evidence="4">
    <location>
        <begin position="376"/>
        <end position="462"/>
    </location>
</feature>
<keyword evidence="6" id="KW-1185">Reference proteome</keyword>
<evidence type="ECO:0000256" key="1">
    <source>
        <dbReference type="ARBA" id="ARBA00006068"/>
    </source>
</evidence>
<dbReference type="Proteomes" id="UP000192801">
    <property type="component" value="Unassembled WGS sequence"/>
</dbReference>
<dbReference type="AlphaFoldDB" id="A0A1X0D5Q8"/>
<feature type="region of interest" description="Disordered" evidence="2">
    <location>
        <begin position="478"/>
        <end position="508"/>
    </location>
</feature>
<comment type="similarity">
    <text evidence="1">Belongs to the LytR/CpsA/Psr (LCP) family.</text>
</comment>
<name>A0A1X0D5Q8_9MYCO</name>
<dbReference type="RefSeq" id="WP_083032083.1">
    <property type="nucleotide sequence ID" value="NZ_AP022618.1"/>
</dbReference>
<feature type="domain" description="Cell envelope-related transcriptional attenuator" evidence="3">
    <location>
        <begin position="104"/>
        <end position="279"/>
    </location>
</feature>
<evidence type="ECO:0000313" key="6">
    <source>
        <dbReference type="Proteomes" id="UP000192801"/>
    </source>
</evidence>
<dbReference type="Gene3D" id="3.30.70.2390">
    <property type="match status" value="1"/>
</dbReference>
<sequence>MSSSRHRMPRESARVSRMLGRCVAALVSILALASTAFGWASVHKAIGGITFSHALEPGAPRSTDGAQNILLIGLDSRKDQHGNELPQEILDKLHAGDSDDGGYNTNTLILMHVEPKPDGKEKIVAFSIPRDDYVKFTGVPGYSHIKIKEAYGLTKADVAQKLVDAGVTDQQELETRGREAGRRATIKAVRDLTGVPIDSFAEVNLAGFYDLAQSLGGVQVCLNHAVYDEYSGADFPAGRQTLDAAQSLAFVRQRHGLDNGDLDRTRRQQAFLISVMHQLDATGTFTDLSKLNALIEVAHKDVVLSAGWDEKQFRRMQALAGGDVEFRTLPVVRYDNINGQDVNIIDPAAIRAEVAKAFGTKDATTTTTTAKPSADTVVDVVNAAGISGLAASASAKLAARGFHTDQARDPQPGDPTVTSVRYGSGAESDARSAAALLGITAEPMLESSLATGHIEIILGPDYSPSGAADTDTATERVEVTPLSTSTSSDEAPPPTGMPINGDGIPCVN</sequence>
<reference evidence="5 6" key="1">
    <citation type="submission" date="2016-12" db="EMBL/GenBank/DDBJ databases">
        <title>The new phylogeny of genus Mycobacterium.</title>
        <authorList>
            <person name="Tortoli E."/>
            <person name="Trovato A."/>
            <person name="Cirillo D.M."/>
        </authorList>
    </citation>
    <scope>NUCLEOTIDE SEQUENCE [LARGE SCALE GENOMIC DNA]</scope>
    <source>
        <strain evidence="5 6">DSM 45130</strain>
    </source>
</reference>
<dbReference type="Pfam" id="PF13399">
    <property type="entry name" value="LytR_C"/>
    <property type="match status" value="1"/>
</dbReference>
<dbReference type="NCBIfam" id="TIGR00350">
    <property type="entry name" value="lytR_cpsA_psr"/>
    <property type="match status" value="1"/>
</dbReference>
<evidence type="ECO:0000259" key="4">
    <source>
        <dbReference type="Pfam" id="PF13399"/>
    </source>
</evidence>
<comment type="caution">
    <text evidence="5">The sequence shown here is derived from an EMBL/GenBank/DDBJ whole genome shotgun (WGS) entry which is preliminary data.</text>
</comment>
<dbReference type="Gene3D" id="3.40.630.190">
    <property type="entry name" value="LCP protein"/>
    <property type="match status" value="1"/>
</dbReference>
<dbReference type="InterPro" id="IPR004474">
    <property type="entry name" value="LytR_CpsA_psr"/>
</dbReference>
<feature type="region of interest" description="Disordered" evidence="2">
    <location>
        <begin position="401"/>
        <end position="425"/>
    </location>
</feature>
<evidence type="ECO:0000256" key="2">
    <source>
        <dbReference type="SAM" id="MobiDB-lite"/>
    </source>
</evidence>
<dbReference type="InterPro" id="IPR027381">
    <property type="entry name" value="LytR/CpsA/Psr_C"/>
</dbReference>
<dbReference type="STRING" id="444597.BST26_15210"/>